<comment type="caution">
    <text evidence="1">The sequence shown here is derived from an EMBL/GenBank/DDBJ whole genome shotgun (WGS) entry which is preliminary data.</text>
</comment>
<dbReference type="EMBL" id="JAMXQS010000006">
    <property type="protein sequence ID" value="MCO6050861.1"/>
    <property type="molecule type" value="Genomic_DNA"/>
</dbReference>
<name>A0ABT1C7Q9_9HYPH</name>
<dbReference type="Proteomes" id="UP001205906">
    <property type="component" value="Unassembled WGS sequence"/>
</dbReference>
<proteinExistence type="predicted"/>
<evidence type="ECO:0000313" key="2">
    <source>
        <dbReference type="Proteomes" id="UP001205906"/>
    </source>
</evidence>
<organism evidence="1 2">
    <name type="scientific">Mesorhizobium liriopis</name>
    <dbReference type="NCBI Taxonomy" id="2953882"/>
    <lineage>
        <taxon>Bacteria</taxon>
        <taxon>Pseudomonadati</taxon>
        <taxon>Pseudomonadota</taxon>
        <taxon>Alphaproteobacteria</taxon>
        <taxon>Hyphomicrobiales</taxon>
        <taxon>Phyllobacteriaceae</taxon>
        <taxon>Mesorhizobium</taxon>
    </lineage>
</organism>
<reference evidence="1 2" key="1">
    <citation type="submission" date="2022-06" db="EMBL/GenBank/DDBJ databases">
        <title>Mesorhizobium sp. strain RP14 Genome sequencing and assembly.</title>
        <authorList>
            <person name="Kim I."/>
        </authorList>
    </citation>
    <scope>NUCLEOTIDE SEQUENCE [LARGE SCALE GENOMIC DNA]</scope>
    <source>
        <strain evidence="2">RP14(2022)</strain>
    </source>
</reference>
<sequence length="69" mass="8341">MTDVWAYQRDILKREIVRTQKDIDDMRRGRLRVMRSQGEAPSWDDDTSNWSQRSEDRLQALNALLERFD</sequence>
<dbReference type="RefSeq" id="WP_252819845.1">
    <property type="nucleotide sequence ID" value="NZ_JAMXQS010000006.1"/>
</dbReference>
<evidence type="ECO:0000313" key="1">
    <source>
        <dbReference type="EMBL" id="MCO6050861.1"/>
    </source>
</evidence>
<gene>
    <name evidence="1" type="ORF">NGM99_13840</name>
</gene>
<accession>A0ABT1C7Q9</accession>
<protein>
    <submittedName>
        <fullName evidence="1">Uncharacterized protein</fullName>
    </submittedName>
</protein>
<keyword evidence="2" id="KW-1185">Reference proteome</keyword>